<dbReference type="Proteomes" id="UP000190027">
    <property type="component" value="Unassembled WGS sequence"/>
</dbReference>
<keyword evidence="5" id="KW-1185">Reference proteome</keyword>
<dbReference type="OrthoDB" id="9809450at2"/>
<dbReference type="EMBL" id="FUYC01000002">
    <property type="protein sequence ID" value="SKA74394.1"/>
    <property type="molecule type" value="Genomic_DNA"/>
</dbReference>
<evidence type="ECO:0000313" key="5">
    <source>
        <dbReference type="Proteomes" id="UP000190027"/>
    </source>
</evidence>
<dbReference type="Pfam" id="PF00005">
    <property type="entry name" value="ABC_tran"/>
    <property type="match status" value="2"/>
</dbReference>
<dbReference type="PROSITE" id="PS00211">
    <property type="entry name" value="ABC_TRANSPORTER_1"/>
    <property type="match status" value="1"/>
</dbReference>
<proteinExistence type="predicted"/>
<feature type="domain" description="ABC transporter" evidence="3">
    <location>
        <begin position="261"/>
        <end position="487"/>
    </location>
</feature>
<dbReference type="RefSeq" id="WP_078716223.1">
    <property type="nucleotide sequence ID" value="NZ_FUYC01000002.1"/>
</dbReference>
<dbReference type="InterPro" id="IPR027417">
    <property type="entry name" value="P-loop_NTPase"/>
</dbReference>
<name>A0A1T4WAP9_9BACT</name>
<accession>A0A1T4WAP9</accession>
<evidence type="ECO:0000259" key="3">
    <source>
        <dbReference type="PROSITE" id="PS50893"/>
    </source>
</evidence>
<reference evidence="4 5" key="1">
    <citation type="submission" date="2017-02" db="EMBL/GenBank/DDBJ databases">
        <authorList>
            <person name="Peterson S.W."/>
        </authorList>
    </citation>
    <scope>NUCLEOTIDE SEQUENCE [LARGE SCALE GENOMIC DNA]</scope>
    <source>
        <strain evidence="4 5">DSM 16080</strain>
    </source>
</reference>
<protein>
    <submittedName>
        <fullName evidence="4">Molybdate transport system ATP-binding protein</fullName>
    </submittedName>
</protein>
<dbReference type="SMART" id="SM00382">
    <property type="entry name" value="AAA"/>
    <property type="match status" value="2"/>
</dbReference>
<gene>
    <name evidence="4" type="ORF">SAMN02745704_00656</name>
</gene>
<dbReference type="GO" id="GO:0016887">
    <property type="term" value="F:ATP hydrolysis activity"/>
    <property type="evidence" value="ECO:0007669"/>
    <property type="project" value="InterPro"/>
</dbReference>
<evidence type="ECO:0000256" key="1">
    <source>
        <dbReference type="ARBA" id="ARBA00022741"/>
    </source>
</evidence>
<evidence type="ECO:0000313" key="4">
    <source>
        <dbReference type="EMBL" id="SKA74394.1"/>
    </source>
</evidence>
<dbReference type="SUPFAM" id="SSF52540">
    <property type="entry name" value="P-loop containing nucleoside triphosphate hydrolases"/>
    <property type="match status" value="2"/>
</dbReference>
<dbReference type="PROSITE" id="PS50893">
    <property type="entry name" value="ABC_TRANSPORTER_2"/>
    <property type="match status" value="2"/>
</dbReference>
<keyword evidence="2 4" id="KW-0067">ATP-binding</keyword>
<dbReference type="PANTHER" id="PTHR43158:SF2">
    <property type="entry name" value="SKFA PEPTIDE EXPORT ATP-BINDING PROTEIN SKFE"/>
    <property type="match status" value="1"/>
</dbReference>
<dbReference type="InterPro" id="IPR003593">
    <property type="entry name" value="AAA+_ATPase"/>
</dbReference>
<organism evidence="4 5">
    <name type="scientific">Paucidesulfovibrio gracilis DSM 16080</name>
    <dbReference type="NCBI Taxonomy" id="1121449"/>
    <lineage>
        <taxon>Bacteria</taxon>
        <taxon>Pseudomonadati</taxon>
        <taxon>Thermodesulfobacteriota</taxon>
        <taxon>Desulfovibrionia</taxon>
        <taxon>Desulfovibrionales</taxon>
        <taxon>Desulfovibrionaceae</taxon>
        <taxon>Paucidesulfovibrio</taxon>
    </lineage>
</organism>
<dbReference type="AlphaFoldDB" id="A0A1T4WAP9"/>
<sequence length="487" mass="53098">MDRQVPLIRLRDVVVRRGESLLLRGLDLEVCAGEHVAVLGSNGAGKSTLLALLRGDLPPTSGLREYDFGSGAQSSPIGLRQRMGLVSPALQDRFVGADWSLSARQAVCAGFHDSWLCHVRPTEKEWEQAGQWLEQIGAAELADRPVCRLSTGQLRLVLLARALVTEPVLLFLDEYLDGLDMQARARLLEAMSRAGRSCTLVCAVHDEADLPACVHRGVLLREGRVAARESVSGLSARRRKPVAGLQPDPPTPEPVRASWLFRLTNVSVLFEGRAALDGVNWTVRPGEHWAVLGGNGAGKSTLLRVLLGLEDVYPGGRMGWFGVDRLPDLTEVRRRVGYVSGHLQGTYSYDLSVREIVWSGFFGSVGLYDLPDEAQRDRAERMLAFFGLTKLADRRIRSLSYGQLRRALLARATVGGAPVLLLDEPLTGLDKQARPMVLASLERLADAGTHLVYVTHHVGELIPALSHVLCLDQGHVTYCGTRAGAGL</sequence>
<evidence type="ECO:0000256" key="2">
    <source>
        <dbReference type="ARBA" id="ARBA00022840"/>
    </source>
</evidence>
<dbReference type="STRING" id="1121449.SAMN02745704_00656"/>
<feature type="domain" description="ABC transporter" evidence="3">
    <location>
        <begin position="8"/>
        <end position="247"/>
    </location>
</feature>
<dbReference type="PANTHER" id="PTHR43158">
    <property type="entry name" value="SKFA PEPTIDE EXPORT ATP-BINDING PROTEIN SKFE"/>
    <property type="match status" value="1"/>
</dbReference>
<dbReference type="Gene3D" id="3.40.50.300">
    <property type="entry name" value="P-loop containing nucleotide triphosphate hydrolases"/>
    <property type="match status" value="2"/>
</dbReference>
<keyword evidence="1" id="KW-0547">Nucleotide-binding</keyword>
<dbReference type="GO" id="GO:0005524">
    <property type="term" value="F:ATP binding"/>
    <property type="evidence" value="ECO:0007669"/>
    <property type="project" value="UniProtKB-KW"/>
</dbReference>
<dbReference type="InterPro" id="IPR003439">
    <property type="entry name" value="ABC_transporter-like_ATP-bd"/>
</dbReference>
<dbReference type="InterPro" id="IPR017871">
    <property type="entry name" value="ABC_transporter-like_CS"/>
</dbReference>